<comment type="similarity">
    <text evidence="3">Belongs to the PMEI family.</text>
</comment>
<dbReference type="SMART" id="SM00856">
    <property type="entry name" value="PMEI"/>
    <property type="match status" value="1"/>
</dbReference>
<comment type="caution">
    <text evidence="6">The sequence shown here is derived from an EMBL/GenBank/DDBJ whole genome shotgun (WGS) entry which is preliminary data.</text>
</comment>
<proteinExistence type="inferred from homology"/>
<dbReference type="AlphaFoldDB" id="A0A427AF20"/>
<dbReference type="FunFam" id="1.20.140.40:FF:000002">
    <property type="entry name" value="Putative invertase inhibitor"/>
    <property type="match status" value="1"/>
</dbReference>
<dbReference type="Gene3D" id="1.20.140.40">
    <property type="entry name" value="Invertase/pectin methylesterase inhibitor family protein"/>
    <property type="match status" value="1"/>
</dbReference>
<dbReference type="PANTHER" id="PTHR35357">
    <property type="entry name" value="OS02G0537100 PROTEIN"/>
    <property type="match status" value="1"/>
</dbReference>
<dbReference type="EMBL" id="AMZH03002649">
    <property type="protein sequence ID" value="RRT74855.1"/>
    <property type="molecule type" value="Genomic_DNA"/>
</dbReference>
<dbReference type="Pfam" id="PF04043">
    <property type="entry name" value="PMEI"/>
    <property type="match status" value="1"/>
</dbReference>
<evidence type="ECO:0000256" key="1">
    <source>
        <dbReference type="ARBA" id="ARBA00022729"/>
    </source>
</evidence>
<gene>
    <name evidence="6" type="ORF">B296_00021731</name>
</gene>
<feature type="chain" id="PRO_5019174384" description="Pectinesterase inhibitor domain-containing protein" evidence="4">
    <location>
        <begin position="25"/>
        <end position="186"/>
    </location>
</feature>
<organism evidence="6 7">
    <name type="scientific">Ensete ventricosum</name>
    <name type="common">Abyssinian banana</name>
    <name type="synonym">Musa ensete</name>
    <dbReference type="NCBI Taxonomy" id="4639"/>
    <lineage>
        <taxon>Eukaryota</taxon>
        <taxon>Viridiplantae</taxon>
        <taxon>Streptophyta</taxon>
        <taxon>Embryophyta</taxon>
        <taxon>Tracheophyta</taxon>
        <taxon>Spermatophyta</taxon>
        <taxon>Magnoliopsida</taxon>
        <taxon>Liliopsida</taxon>
        <taxon>Zingiberales</taxon>
        <taxon>Musaceae</taxon>
        <taxon>Ensete</taxon>
    </lineage>
</organism>
<dbReference type="InterPro" id="IPR035513">
    <property type="entry name" value="Invertase/methylesterase_inhib"/>
</dbReference>
<dbReference type="Proteomes" id="UP000287651">
    <property type="component" value="Unassembled WGS sequence"/>
</dbReference>
<evidence type="ECO:0000256" key="3">
    <source>
        <dbReference type="ARBA" id="ARBA00038471"/>
    </source>
</evidence>
<dbReference type="GO" id="GO:0004857">
    <property type="term" value="F:enzyme inhibitor activity"/>
    <property type="evidence" value="ECO:0007669"/>
    <property type="project" value="InterPro"/>
</dbReference>
<dbReference type="SUPFAM" id="SSF101148">
    <property type="entry name" value="Plant invertase/pectin methylesterase inhibitor"/>
    <property type="match status" value="1"/>
</dbReference>
<sequence length="186" mass="20492">MTRVPSVFLFLLLLFLIVLHQSMAATHHHRHRSIVSETCKHSANGDPNVNYTFCVEALQSVPKSKHADLRGLAIISARLAKADAKHAKSRVKTLLKAKKMSGYRKSCLQTCRELYSDAMASLGDSVKLIKAGRYGDANVYISSAVDAPGECEDSYKEGRIKSPLVKENYDLFQLAVIALSITSRLG</sequence>
<dbReference type="PANTHER" id="PTHR35357:SF23">
    <property type="entry name" value="PECTINESTERASE INHIBITOR DOMAIN-CONTAINING PROTEIN"/>
    <property type="match status" value="1"/>
</dbReference>
<dbReference type="GO" id="GO:0005576">
    <property type="term" value="C:extracellular region"/>
    <property type="evidence" value="ECO:0007669"/>
    <property type="project" value="UniProtKB-ARBA"/>
</dbReference>
<accession>A0A427AF20</accession>
<protein>
    <recommendedName>
        <fullName evidence="5">Pectinesterase inhibitor domain-containing protein</fullName>
    </recommendedName>
</protein>
<evidence type="ECO:0000259" key="5">
    <source>
        <dbReference type="SMART" id="SM00856"/>
    </source>
</evidence>
<dbReference type="InterPro" id="IPR034088">
    <property type="entry name" value="Pla_a_1-like"/>
</dbReference>
<evidence type="ECO:0000313" key="6">
    <source>
        <dbReference type="EMBL" id="RRT74855.1"/>
    </source>
</evidence>
<keyword evidence="2" id="KW-1015">Disulfide bond</keyword>
<evidence type="ECO:0000256" key="2">
    <source>
        <dbReference type="ARBA" id="ARBA00023157"/>
    </source>
</evidence>
<dbReference type="CDD" id="cd15795">
    <property type="entry name" value="PMEI-Pla_a_1_like"/>
    <property type="match status" value="1"/>
</dbReference>
<name>A0A427AF20_ENSVE</name>
<evidence type="ECO:0000313" key="7">
    <source>
        <dbReference type="Proteomes" id="UP000287651"/>
    </source>
</evidence>
<dbReference type="InterPro" id="IPR006501">
    <property type="entry name" value="Pectinesterase_inhib_dom"/>
</dbReference>
<reference evidence="6 7" key="1">
    <citation type="journal article" date="2014" name="Agronomy (Basel)">
        <title>A Draft Genome Sequence for Ensete ventricosum, the Drought-Tolerant Tree Against Hunger.</title>
        <authorList>
            <person name="Harrison J."/>
            <person name="Moore K.A."/>
            <person name="Paszkiewicz K."/>
            <person name="Jones T."/>
            <person name="Grant M."/>
            <person name="Ambacheew D."/>
            <person name="Muzemil S."/>
            <person name="Studholme D.J."/>
        </authorList>
    </citation>
    <scope>NUCLEOTIDE SEQUENCE [LARGE SCALE GENOMIC DNA]</scope>
</reference>
<keyword evidence="1 4" id="KW-0732">Signal</keyword>
<feature type="signal peptide" evidence="4">
    <location>
        <begin position="1"/>
        <end position="24"/>
    </location>
</feature>
<dbReference type="NCBIfam" id="TIGR01614">
    <property type="entry name" value="PME_inhib"/>
    <property type="match status" value="1"/>
</dbReference>
<evidence type="ECO:0000256" key="4">
    <source>
        <dbReference type="SAM" id="SignalP"/>
    </source>
</evidence>
<feature type="domain" description="Pectinesterase inhibitor" evidence="5">
    <location>
        <begin position="30"/>
        <end position="181"/>
    </location>
</feature>